<dbReference type="Proteomes" id="UP000180098">
    <property type="component" value="Unassembled WGS sequence"/>
</dbReference>
<accession>A0A1S2LG67</accession>
<keyword evidence="1" id="KW-0472">Membrane</keyword>
<keyword evidence="1" id="KW-1133">Transmembrane helix</keyword>
<dbReference type="EMBL" id="MLQQ01000027">
    <property type="protein sequence ID" value="OIJ11512.1"/>
    <property type="molecule type" value="Genomic_DNA"/>
</dbReference>
<comment type="caution">
    <text evidence="2">The sequence shown here is derived from an EMBL/GenBank/DDBJ whole genome shotgun (WGS) entry which is preliminary data.</text>
</comment>
<gene>
    <name evidence="2" type="ORF">BKP35_12280</name>
</gene>
<evidence type="ECO:0000313" key="3">
    <source>
        <dbReference type="Proteomes" id="UP000180098"/>
    </source>
</evidence>
<organism evidence="2 3">
    <name type="scientific">Anaerobacillus arseniciselenatis</name>
    <dbReference type="NCBI Taxonomy" id="85682"/>
    <lineage>
        <taxon>Bacteria</taxon>
        <taxon>Bacillati</taxon>
        <taxon>Bacillota</taxon>
        <taxon>Bacilli</taxon>
        <taxon>Bacillales</taxon>
        <taxon>Bacillaceae</taxon>
        <taxon>Anaerobacillus</taxon>
    </lineage>
</organism>
<name>A0A1S2LG67_9BACI</name>
<dbReference type="RefSeq" id="WP_071313652.1">
    <property type="nucleotide sequence ID" value="NZ_MLQQ01000027.1"/>
</dbReference>
<feature type="transmembrane region" description="Helical" evidence="1">
    <location>
        <begin position="123"/>
        <end position="143"/>
    </location>
</feature>
<keyword evidence="1" id="KW-0812">Transmembrane</keyword>
<reference evidence="2 3" key="1">
    <citation type="submission" date="2016-10" db="EMBL/GenBank/DDBJ databases">
        <title>Draft genome sequences of four alkaliphilic bacteria belonging to the Anaerobacillus genus.</title>
        <authorList>
            <person name="Bassil N.M."/>
            <person name="Lloyd J.R."/>
        </authorList>
    </citation>
    <scope>NUCLEOTIDE SEQUENCE [LARGE SCALE GENOMIC DNA]</scope>
    <source>
        <strain evidence="2 3">DSM 15340</strain>
    </source>
</reference>
<sequence>MKQELIEKHLTKIVGQVPKIEYFTGELLDKNFIRGIDKGKFTLSNGETYYYAINKDSKSVTIFDHEGKFIRSDQMTPENEKSIKNMVNVLKLIRAVVAATLIPYTILIAISKIEEHFLNTLELWTLIGIGLVVPSLLFIETILSSRVEKVKDKWFIMSIIFILAYNFFMGVMIVNVFNNL</sequence>
<feature type="transmembrane region" description="Helical" evidence="1">
    <location>
        <begin position="155"/>
        <end position="177"/>
    </location>
</feature>
<evidence type="ECO:0000256" key="1">
    <source>
        <dbReference type="SAM" id="Phobius"/>
    </source>
</evidence>
<proteinExistence type="predicted"/>
<keyword evidence="3" id="KW-1185">Reference proteome</keyword>
<dbReference type="AlphaFoldDB" id="A0A1S2LG67"/>
<protein>
    <submittedName>
        <fullName evidence="2">Uncharacterized protein</fullName>
    </submittedName>
</protein>
<evidence type="ECO:0000313" key="2">
    <source>
        <dbReference type="EMBL" id="OIJ11512.1"/>
    </source>
</evidence>
<feature type="transmembrane region" description="Helical" evidence="1">
    <location>
        <begin position="92"/>
        <end position="111"/>
    </location>
</feature>